<comment type="caution">
    <text evidence="1">The sequence shown here is derived from an EMBL/GenBank/DDBJ whole genome shotgun (WGS) entry which is preliminary data.</text>
</comment>
<reference evidence="1" key="3">
    <citation type="submission" date="2023-05" db="EMBL/GenBank/DDBJ databases">
        <authorList>
            <person name="Smith C.H."/>
        </authorList>
    </citation>
    <scope>NUCLEOTIDE SEQUENCE</scope>
    <source>
        <strain evidence="1">CHS0354</strain>
        <tissue evidence="1">Mantle</tissue>
    </source>
</reference>
<reference evidence="1" key="2">
    <citation type="journal article" date="2021" name="Genome Biol. Evol.">
        <title>Developing a high-quality reference genome for a parasitic bivalve with doubly uniparental inheritance (Bivalvia: Unionida).</title>
        <authorList>
            <person name="Smith C.H."/>
        </authorList>
    </citation>
    <scope>NUCLEOTIDE SEQUENCE</scope>
    <source>
        <strain evidence="1">CHS0354</strain>
        <tissue evidence="1">Mantle</tissue>
    </source>
</reference>
<protein>
    <submittedName>
        <fullName evidence="1">Uncharacterized protein</fullName>
    </submittedName>
</protein>
<proteinExistence type="predicted"/>
<sequence>MGVKTRIFMMLKHLNEKKMAAPDIEVGNVENWQIEMGAWPSPPRPCRHFGKGEKEERIAPITMSRFITFVKEEETSNTSLRRRGLFGELKS</sequence>
<accession>A0AAE0SZ72</accession>
<name>A0AAE0SZ72_9BIVA</name>
<dbReference type="EMBL" id="JAEAOA010000596">
    <property type="protein sequence ID" value="KAK3600774.1"/>
    <property type="molecule type" value="Genomic_DNA"/>
</dbReference>
<evidence type="ECO:0000313" key="1">
    <source>
        <dbReference type="EMBL" id="KAK3600774.1"/>
    </source>
</evidence>
<organism evidence="1 2">
    <name type="scientific">Potamilus streckersoni</name>
    <dbReference type="NCBI Taxonomy" id="2493646"/>
    <lineage>
        <taxon>Eukaryota</taxon>
        <taxon>Metazoa</taxon>
        <taxon>Spiralia</taxon>
        <taxon>Lophotrochozoa</taxon>
        <taxon>Mollusca</taxon>
        <taxon>Bivalvia</taxon>
        <taxon>Autobranchia</taxon>
        <taxon>Heteroconchia</taxon>
        <taxon>Palaeoheterodonta</taxon>
        <taxon>Unionida</taxon>
        <taxon>Unionoidea</taxon>
        <taxon>Unionidae</taxon>
        <taxon>Ambleminae</taxon>
        <taxon>Lampsilini</taxon>
        <taxon>Potamilus</taxon>
    </lineage>
</organism>
<reference evidence="1" key="1">
    <citation type="journal article" date="2021" name="Genome Biol. Evol.">
        <title>A High-Quality Reference Genome for a Parasitic Bivalve with Doubly Uniparental Inheritance (Bivalvia: Unionida).</title>
        <authorList>
            <person name="Smith C.H."/>
        </authorList>
    </citation>
    <scope>NUCLEOTIDE SEQUENCE</scope>
    <source>
        <strain evidence="1">CHS0354</strain>
    </source>
</reference>
<dbReference type="AlphaFoldDB" id="A0AAE0SZ72"/>
<evidence type="ECO:0000313" key="2">
    <source>
        <dbReference type="Proteomes" id="UP001195483"/>
    </source>
</evidence>
<gene>
    <name evidence="1" type="ORF">CHS0354_009200</name>
</gene>
<dbReference type="Proteomes" id="UP001195483">
    <property type="component" value="Unassembled WGS sequence"/>
</dbReference>
<keyword evidence="2" id="KW-1185">Reference proteome</keyword>